<evidence type="ECO:0000313" key="1">
    <source>
        <dbReference type="EMBL" id="PKK67035.1"/>
    </source>
</evidence>
<gene>
    <name evidence="1" type="ORF">RhiirC2_784028</name>
</gene>
<sequence length="165" mass="18435">MSHILGKVCIITTGVVINEFKIDNKYRNEAQVHLDKILKPFEHVLDPEWKNLKDDGIITENYRCITSSLAKIANARVLALNPKNIVICCNSAGNGLSSFLGLVIRDADDECSDYIRNMKRGTANYAGSQASKEYKEKEAALAAKITNGPKIWHDSFERPDGRLQL</sequence>
<dbReference type="AlphaFoldDB" id="A0A2N1MZG3"/>
<dbReference type="Proteomes" id="UP000233469">
    <property type="component" value="Unassembled WGS sequence"/>
</dbReference>
<reference evidence="1 2" key="2">
    <citation type="submission" date="2017-10" db="EMBL/GenBank/DDBJ databases">
        <title>Extensive intraspecific genome diversity in a model arbuscular mycorrhizal fungus.</title>
        <authorList>
            <person name="Chen E.C.H."/>
            <person name="Morin E."/>
            <person name="Baudet D."/>
            <person name="Noel J."/>
            <person name="Ndikumana S."/>
            <person name="Charron P."/>
            <person name="St-Onge C."/>
            <person name="Giorgi J."/>
            <person name="Grigoriev I.V."/>
            <person name="Roux C."/>
            <person name="Martin F.M."/>
            <person name="Corradi N."/>
        </authorList>
    </citation>
    <scope>NUCLEOTIDE SEQUENCE [LARGE SCALE GENOMIC DNA]</scope>
    <source>
        <strain evidence="1 2">C2</strain>
    </source>
</reference>
<dbReference type="EMBL" id="LLXL01001012">
    <property type="protein sequence ID" value="PKK67035.1"/>
    <property type="molecule type" value="Genomic_DNA"/>
</dbReference>
<evidence type="ECO:0000313" key="2">
    <source>
        <dbReference type="Proteomes" id="UP000233469"/>
    </source>
</evidence>
<reference evidence="1 2" key="1">
    <citation type="submission" date="2016-04" db="EMBL/GenBank/DDBJ databases">
        <title>Genome analyses suggest a sexual origin of heterokaryosis in a supposedly ancient asexual fungus.</title>
        <authorList>
            <person name="Ropars J."/>
            <person name="Sedzielewska K."/>
            <person name="Noel J."/>
            <person name="Charron P."/>
            <person name="Farinelli L."/>
            <person name="Marton T."/>
            <person name="Kruger M."/>
            <person name="Pelin A."/>
            <person name="Brachmann A."/>
            <person name="Corradi N."/>
        </authorList>
    </citation>
    <scope>NUCLEOTIDE SEQUENCE [LARGE SCALE GENOMIC DNA]</scope>
    <source>
        <strain evidence="1 2">C2</strain>
    </source>
</reference>
<protein>
    <submittedName>
        <fullName evidence="1">Uncharacterized protein</fullName>
    </submittedName>
</protein>
<accession>A0A2N1MZG3</accession>
<name>A0A2N1MZG3_9GLOM</name>
<dbReference type="VEuPathDB" id="FungiDB:RhiirA1_469552"/>
<organism evidence="1 2">
    <name type="scientific">Rhizophagus irregularis</name>
    <dbReference type="NCBI Taxonomy" id="588596"/>
    <lineage>
        <taxon>Eukaryota</taxon>
        <taxon>Fungi</taxon>
        <taxon>Fungi incertae sedis</taxon>
        <taxon>Mucoromycota</taxon>
        <taxon>Glomeromycotina</taxon>
        <taxon>Glomeromycetes</taxon>
        <taxon>Glomerales</taxon>
        <taxon>Glomeraceae</taxon>
        <taxon>Rhizophagus</taxon>
    </lineage>
</organism>
<comment type="caution">
    <text evidence="1">The sequence shown here is derived from an EMBL/GenBank/DDBJ whole genome shotgun (WGS) entry which is preliminary data.</text>
</comment>
<proteinExistence type="predicted"/>